<dbReference type="Ensembl" id="ENSCSRT00000016720.1">
    <property type="protein sequence ID" value="ENSCSRP00000016023.1"/>
    <property type="gene ID" value="ENSCSRG00000012232.1"/>
</dbReference>
<dbReference type="AlphaFoldDB" id="A0A8C3XQW1"/>
<evidence type="ECO:0000256" key="1">
    <source>
        <dbReference type="ARBA" id="ARBA00022859"/>
    </source>
</evidence>
<accession>A0A8C3XQW1</accession>
<sequence>MESALSQVRLVESGPGVGQVSEPLTLTCAVSGESISSSDYLWYRIPASPGAGLEYLGVITRSGTPFPAQSLRNRLSISRDTARSQVSLQLLSLTAADTATYHCARRESQPHRHRRERTWRGDFSVGRSLSLAPCFPARGAPSCAESGCRSTGVSAWA</sequence>
<dbReference type="Proteomes" id="UP000694403">
    <property type="component" value="Unplaced"/>
</dbReference>
<dbReference type="SMART" id="SM00409">
    <property type="entry name" value="IG"/>
    <property type="match status" value="1"/>
</dbReference>
<dbReference type="InterPro" id="IPR013106">
    <property type="entry name" value="Ig_V-set"/>
</dbReference>
<proteinExistence type="predicted"/>
<dbReference type="InterPro" id="IPR013783">
    <property type="entry name" value="Ig-like_fold"/>
</dbReference>
<feature type="domain" description="Ig-like" evidence="4">
    <location>
        <begin position="18"/>
        <end position="103"/>
    </location>
</feature>
<protein>
    <recommendedName>
        <fullName evidence="4">Ig-like domain-containing protein</fullName>
    </recommendedName>
</protein>
<keyword evidence="3" id="KW-1280">Immunoglobulin</keyword>
<evidence type="ECO:0000259" key="4">
    <source>
        <dbReference type="PROSITE" id="PS50835"/>
    </source>
</evidence>
<dbReference type="GO" id="GO:0002250">
    <property type="term" value="P:adaptive immune response"/>
    <property type="evidence" value="ECO:0007669"/>
    <property type="project" value="UniProtKB-KW"/>
</dbReference>
<name>A0A8C3XQW1_CHESE</name>
<dbReference type="GO" id="GO:0005576">
    <property type="term" value="C:extracellular region"/>
    <property type="evidence" value="ECO:0007669"/>
    <property type="project" value="UniProtKB-ARBA"/>
</dbReference>
<dbReference type="PANTHER" id="PTHR23266">
    <property type="entry name" value="IMMUNOGLOBULIN HEAVY CHAIN"/>
    <property type="match status" value="1"/>
</dbReference>
<evidence type="ECO:0000256" key="3">
    <source>
        <dbReference type="ARBA" id="ARBA00043265"/>
    </source>
</evidence>
<organism evidence="5 6">
    <name type="scientific">Chelydra serpentina</name>
    <name type="common">Snapping turtle</name>
    <name type="synonym">Testudo serpentina</name>
    <dbReference type="NCBI Taxonomy" id="8475"/>
    <lineage>
        <taxon>Eukaryota</taxon>
        <taxon>Metazoa</taxon>
        <taxon>Chordata</taxon>
        <taxon>Craniata</taxon>
        <taxon>Vertebrata</taxon>
        <taxon>Euteleostomi</taxon>
        <taxon>Archelosauria</taxon>
        <taxon>Testudinata</taxon>
        <taxon>Testudines</taxon>
        <taxon>Cryptodira</taxon>
        <taxon>Durocryptodira</taxon>
        <taxon>Americhelydia</taxon>
        <taxon>Chelydroidea</taxon>
        <taxon>Chelydridae</taxon>
        <taxon>Chelydra</taxon>
    </lineage>
</organism>
<dbReference type="SMART" id="SM00406">
    <property type="entry name" value="IGv"/>
    <property type="match status" value="1"/>
</dbReference>
<dbReference type="Gene3D" id="2.60.40.10">
    <property type="entry name" value="Immunoglobulins"/>
    <property type="match status" value="1"/>
</dbReference>
<keyword evidence="1" id="KW-0391">Immunity</keyword>
<dbReference type="InterPro" id="IPR036179">
    <property type="entry name" value="Ig-like_dom_sf"/>
</dbReference>
<dbReference type="InterPro" id="IPR003599">
    <property type="entry name" value="Ig_sub"/>
</dbReference>
<keyword evidence="6" id="KW-1185">Reference proteome</keyword>
<evidence type="ECO:0000256" key="2">
    <source>
        <dbReference type="ARBA" id="ARBA00023130"/>
    </source>
</evidence>
<reference evidence="5" key="2">
    <citation type="submission" date="2025-09" db="UniProtKB">
        <authorList>
            <consortium name="Ensembl"/>
        </authorList>
    </citation>
    <scope>IDENTIFICATION</scope>
</reference>
<dbReference type="SUPFAM" id="SSF48726">
    <property type="entry name" value="Immunoglobulin"/>
    <property type="match status" value="1"/>
</dbReference>
<dbReference type="Pfam" id="PF07686">
    <property type="entry name" value="V-set"/>
    <property type="match status" value="1"/>
</dbReference>
<evidence type="ECO:0000313" key="6">
    <source>
        <dbReference type="Proteomes" id="UP000694403"/>
    </source>
</evidence>
<dbReference type="GO" id="GO:0019814">
    <property type="term" value="C:immunoglobulin complex"/>
    <property type="evidence" value="ECO:0007669"/>
    <property type="project" value="UniProtKB-KW"/>
</dbReference>
<dbReference type="InterPro" id="IPR050199">
    <property type="entry name" value="IgHV"/>
</dbReference>
<evidence type="ECO:0000313" key="5">
    <source>
        <dbReference type="Ensembl" id="ENSCSRP00000016023.1"/>
    </source>
</evidence>
<reference evidence="5" key="1">
    <citation type="submission" date="2025-08" db="UniProtKB">
        <authorList>
            <consortium name="Ensembl"/>
        </authorList>
    </citation>
    <scope>IDENTIFICATION</scope>
</reference>
<dbReference type="PROSITE" id="PS50835">
    <property type="entry name" value="IG_LIKE"/>
    <property type="match status" value="1"/>
</dbReference>
<keyword evidence="2" id="KW-1064">Adaptive immunity</keyword>
<dbReference type="InterPro" id="IPR007110">
    <property type="entry name" value="Ig-like_dom"/>
</dbReference>